<dbReference type="EMBL" id="VEVO01000003">
    <property type="protein sequence ID" value="KAF0044374.1"/>
    <property type="molecule type" value="Genomic_DNA"/>
</dbReference>
<evidence type="ECO:0000313" key="2">
    <source>
        <dbReference type="Proteomes" id="UP000438429"/>
    </source>
</evidence>
<organism evidence="1 2">
    <name type="scientific">Scophthalmus maximus</name>
    <name type="common">Turbot</name>
    <name type="synonym">Psetta maxima</name>
    <dbReference type="NCBI Taxonomy" id="52904"/>
    <lineage>
        <taxon>Eukaryota</taxon>
        <taxon>Metazoa</taxon>
        <taxon>Chordata</taxon>
        <taxon>Craniata</taxon>
        <taxon>Vertebrata</taxon>
        <taxon>Euteleostomi</taxon>
        <taxon>Actinopterygii</taxon>
        <taxon>Neopterygii</taxon>
        <taxon>Teleostei</taxon>
        <taxon>Neoteleostei</taxon>
        <taxon>Acanthomorphata</taxon>
        <taxon>Carangaria</taxon>
        <taxon>Pleuronectiformes</taxon>
        <taxon>Pleuronectoidei</taxon>
        <taxon>Scophthalmidae</taxon>
        <taxon>Scophthalmus</taxon>
    </lineage>
</organism>
<dbReference type="Proteomes" id="UP000438429">
    <property type="component" value="Unassembled WGS sequence"/>
</dbReference>
<accession>A0A6A4TME0</accession>
<dbReference type="AlphaFoldDB" id="A0A6A4TME0"/>
<proteinExistence type="predicted"/>
<sequence>MRPSAQSIILGDQWSSRARDRFRTLVNGNSFIVSLYSILHNVMRVELLINTEMTNTSVADILVEDGHALKVEESFDSKQNNGVLMSLYKDMETGMYVPDATSSCWKDRKKEEKELIDDLLAHFSRNSQSISKTKARYTAAYRTVKFNICTKNVVHLNGPRSPHMINFHSLSNNVYYKTVCIERDSINSLALNENPHYKHQRMLVARTVSVNSTDIPGLPALVTMLFTPIMELRTNEERTCYTGALCGLGWNSQTQEGILPERDVELTFDVKFDVDDITKINALRVAINRLVCDGPCGTLHLGPDKIGHLQEECRDSLIRLFTDSPPREAVAPLYYEKRGKWNQVCNISSSFIHLCCFLANFSPVCFKGRVLVLQVDPSVRMDIVESGGAKTRGVLYQLHPVTLLNT</sequence>
<protein>
    <submittedName>
        <fullName evidence="1">Uncharacterized protein</fullName>
    </submittedName>
</protein>
<reference evidence="1 2" key="1">
    <citation type="submission" date="2019-06" db="EMBL/GenBank/DDBJ databases">
        <title>Draft genomes of female and male turbot (Scophthalmus maximus).</title>
        <authorList>
            <person name="Xu H."/>
            <person name="Xu X.-W."/>
            <person name="Shao C."/>
            <person name="Chen S."/>
        </authorList>
    </citation>
    <scope>NUCLEOTIDE SEQUENCE [LARGE SCALE GENOMIC DNA]</scope>
    <source>
        <strain evidence="1">Ysfricsl-2016a</strain>
        <tissue evidence="1">Blood</tissue>
    </source>
</reference>
<dbReference type="InterPro" id="IPR035437">
    <property type="entry name" value="SNase_OB-fold_sf"/>
</dbReference>
<name>A0A6A4TME0_SCOMX</name>
<comment type="caution">
    <text evidence="1">The sequence shown here is derived from an EMBL/GenBank/DDBJ whole genome shotgun (WGS) entry which is preliminary data.</text>
</comment>
<dbReference type="Gene3D" id="2.40.50.90">
    <property type="match status" value="1"/>
</dbReference>
<gene>
    <name evidence="1" type="ORF">F2P81_003532</name>
</gene>
<evidence type="ECO:0000313" key="1">
    <source>
        <dbReference type="EMBL" id="KAF0044374.1"/>
    </source>
</evidence>